<dbReference type="Proteomes" id="UP000675664">
    <property type="component" value="Unassembled WGS sequence"/>
</dbReference>
<keyword evidence="3" id="KW-1185">Reference proteome</keyword>
<evidence type="ECO:0000259" key="1">
    <source>
        <dbReference type="Pfam" id="PF02579"/>
    </source>
</evidence>
<dbReference type="Gene3D" id="3.30.420.130">
    <property type="entry name" value="Dinitrogenase iron-molybdenum cofactor biosynthesis domain"/>
    <property type="match status" value="1"/>
</dbReference>
<evidence type="ECO:0000313" key="2">
    <source>
        <dbReference type="EMBL" id="MBR0597282.1"/>
    </source>
</evidence>
<dbReference type="RefSeq" id="WP_227017405.1">
    <property type="nucleotide sequence ID" value="NZ_JAGSND010000002.1"/>
</dbReference>
<protein>
    <submittedName>
        <fullName evidence="2">NifB/NifX family molybdenum-iron cluster-binding protein</fullName>
    </submittedName>
</protein>
<proteinExistence type="predicted"/>
<dbReference type="EMBL" id="JAGSND010000002">
    <property type="protein sequence ID" value="MBR0597282.1"/>
    <property type="molecule type" value="Genomic_DNA"/>
</dbReference>
<dbReference type="InterPro" id="IPR033913">
    <property type="entry name" value="MTH1175_dom"/>
</dbReference>
<dbReference type="InterPro" id="IPR003731">
    <property type="entry name" value="Di-Nase_FeMo-co_biosynth"/>
</dbReference>
<gene>
    <name evidence="2" type="ORF">KCX82_05325</name>
</gene>
<accession>A0A8J7VY86</accession>
<reference evidence="2" key="1">
    <citation type="submission" date="2021-04" db="EMBL/GenBank/DDBJ databases">
        <title>Sinoanaerobacter chloroacetimidivorans sp. nov., an obligate anaerobic bacterium isolated from anaerobic sludge.</title>
        <authorList>
            <person name="Bao Y."/>
        </authorList>
    </citation>
    <scope>NUCLEOTIDE SEQUENCE</scope>
    <source>
        <strain evidence="2">BAD-6</strain>
    </source>
</reference>
<sequence>MKIALPTRQNLIDSHFGHCEYFTVFTADDSNKKITAQETVASPAGCGCKSNIAHVLSDMGVTVMIAGNMGDGAVNVLNSAGIEVLRGCSGDVKEAALNWLSGTLVDSGDSCHAHDHECHH</sequence>
<dbReference type="InterPro" id="IPR036105">
    <property type="entry name" value="DiNase_FeMo-co_biosyn_sf"/>
</dbReference>
<dbReference type="AlphaFoldDB" id="A0A8J7VY86"/>
<dbReference type="PANTHER" id="PTHR42983">
    <property type="entry name" value="DINITROGENASE IRON-MOLYBDENUM COFACTOR PROTEIN-RELATED"/>
    <property type="match status" value="1"/>
</dbReference>
<reference evidence="2" key="2">
    <citation type="submission" date="2021-04" db="EMBL/GenBank/DDBJ databases">
        <authorList>
            <person name="Liu J."/>
        </authorList>
    </citation>
    <scope>NUCLEOTIDE SEQUENCE</scope>
    <source>
        <strain evidence="2">BAD-6</strain>
    </source>
</reference>
<dbReference type="PANTHER" id="PTHR42983:SF1">
    <property type="entry name" value="IRON-MOLYBDENUM PROTEIN"/>
    <property type="match status" value="1"/>
</dbReference>
<dbReference type="SUPFAM" id="SSF53146">
    <property type="entry name" value="Nitrogenase accessory factor-like"/>
    <property type="match status" value="1"/>
</dbReference>
<dbReference type="Pfam" id="PF02579">
    <property type="entry name" value="Nitro_FeMo-Co"/>
    <property type="match status" value="1"/>
</dbReference>
<comment type="caution">
    <text evidence="2">The sequence shown here is derived from an EMBL/GenBank/DDBJ whole genome shotgun (WGS) entry which is preliminary data.</text>
</comment>
<feature type="domain" description="Dinitrogenase iron-molybdenum cofactor biosynthesis" evidence="1">
    <location>
        <begin position="10"/>
        <end position="99"/>
    </location>
</feature>
<dbReference type="CDD" id="cd00851">
    <property type="entry name" value="MTH1175"/>
    <property type="match status" value="1"/>
</dbReference>
<name>A0A8J7VY86_9FIRM</name>
<organism evidence="2 3">
    <name type="scientific">Sinanaerobacter chloroacetimidivorans</name>
    <dbReference type="NCBI Taxonomy" id="2818044"/>
    <lineage>
        <taxon>Bacteria</taxon>
        <taxon>Bacillati</taxon>
        <taxon>Bacillota</taxon>
        <taxon>Clostridia</taxon>
        <taxon>Peptostreptococcales</taxon>
        <taxon>Anaerovoracaceae</taxon>
        <taxon>Sinanaerobacter</taxon>
    </lineage>
</organism>
<evidence type="ECO:0000313" key="3">
    <source>
        <dbReference type="Proteomes" id="UP000675664"/>
    </source>
</evidence>